<organism evidence="9">
    <name type="scientific">Culicoides sonorensis</name>
    <name type="common">Biting midge</name>
    <dbReference type="NCBI Taxonomy" id="179676"/>
    <lineage>
        <taxon>Eukaryota</taxon>
        <taxon>Metazoa</taxon>
        <taxon>Ecdysozoa</taxon>
        <taxon>Arthropoda</taxon>
        <taxon>Hexapoda</taxon>
        <taxon>Insecta</taxon>
        <taxon>Pterygota</taxon>
        <taxon>Neoptera</taxon>
        <taxon>Endopterygota</taxon>
        <taxon>Diptera</taxon>
        <taxon>Nematocera</taxon>
        <taxon>Chironomoidea</taxon>
        <taxon>Ceratopogonidae</taxon>
        <taxon>Ceratopogoninae</taxon>
        <taxon>Culicoides</taxon>
        <taxon>Monoculicoides</taxon>
    </lineage>
</organism>
<accession>A0A336M2C4</accession>
<dbReference type="PANTHER" id="PTHR18919">
    <property type="entry name" value="ACETYL-COA C-ACYLTRANSFERASE"/>
    <property type="match status" value="1"/>
</dbReference>
<evidence type="ECO:0000256" key="3">
    <source>
        <dbReference type="ARBA" id="ARBA00022679"/>
    </source>
</evidence>
<evidence type="ECO:0000256" key="6">
    <source>
        <dbReference type="RuleBase" id="RU003557"/>
    </source>
</evidence>
<proteinExistence type="inferred from homology"/>
<name>A0A336M2C4_CULSO</name>
<gene>
    <name evidence="9" type="primary">CSON010779</name>
</gene>
<dbReference type="OMA" id="ICPSIAI"/>
<feature type="active site" description="Acyl-thioester intermediate" evidence="5">
    <location>
        <position position="90"/>
    </location>
</feature>
<evidence type="ECO:0000259" key="7">
    <source>
        <dbReference type="Pfam" id="PF00108"/>
    </source>
</evidence>
<evidence type="ECO:0000313" key="9">
    <source>
        <dbReference type="EMBL" id="SSX24395.1"/>
    </source>
</evidence>
<reference evidence="9" key="1">
    <citation type="submission" date="2018-07" db="EMBL/GenBank/DDBJ databases">
        <authorList>
            <person name="Quirk P.G."/>
            <person name="Krulwich T.A."/>
        </authorList>
    </citation>
    <scope>NUCLEOTIDE SEQUENCE</scope>
</reference>
<dbReference type="FunFam" id="3.40.47.10:FF:000010">
    <property type="entry name" value="Acetyl-CoA acetyltransferase (Thiolase)"/>
    <property type="match status" value="1"/>
</dbReference>
<feature type="active site" description="Proton acceptor" evidence="5">
    <location>
        <position position="379"/>
    </location>
</feature>
<dbReference type="PROSITE" id="PS00099">
    <property type="entry name" value="THIOLASE_3"/>
    <property type="match status" value="1"/>
</dbReference>
<dbReference type="PROSITE" id="PS00098">
    <property type="entry name" value="THIOLASE_1"/>
    <property type="match status" value="1"/>
</dbReference>
<dbReference type="NCBIfam" id="TIGR01930">
    <property type="entry name" value="AcCoA-C-Actrans"/>
    <property type="match status" value="1"/>
</dbReference>
<dbReference type="AlphaFoldDB" id="A0A336M2C4"/>
<dbReference type="InterPro" id="IPR020615">
    <property type="entry name" value="Thiolase_acyl_enz_int_AS"/>
</dbReference>
<dbReference type="SUPFAM" id="SSF53901">
    <property type="entry name" value="Thiolase-like"/>
    <property type="match status" value="2"/>
</dbReference>
<dbReference type="VEuPathDB" id="VectorBase:CSON010779"/>
<dbReference type="Gene3D" id="3.40.47.10">
    <property type="match status" value="2"/>
</dbReference>
<dbReference type="EMBL" id="UFQT01000446">
    <property type="protein sequence ID" value="SSX24395.1"/>
    <property type="molecule type" value="Genomic_DNA"/>
</dbReference>
<feature type="domain" description="Thiolase N-terminal" evidence="7">
    <location>
        <begin position="6"/>
        <end position="262"/>
    </location>
</feature>
<comment type="pathway">
    <text evidence="1">Lipid metabolism.</text>
</comment>
<dbReference type="InterPro" id="IPR020610">
    <property type="entry name" value="Thiolase_AS"/>
</dbReference>
<evidence type="ECO:0000256" key="4">
    <source>
        <dbReference type="ARBA" id="ARBA00023315"/>
    </source>
</evidence>
<sequence>MSLRDVFIVSAARTPIGNFNGALSSLSASELGSVVIKEVLTRANVEAKDVDEVVMGQALTAAQGQNPGRQACIKAGLPIDCPGYVLNILCGSGLKSVEISFYKIRCGGADIMVCGGQESMSKAPHALHLRNGTKMGNANLVDTMLCDGLTDVFNDIHMGITAENLAKEYNVSREEQDAYAAQSQNRTEQAQKSGAFNEEIVAVKVPSRKETITVSVDEFPKHGTTVESLSKLRACFIKDGTVTPGNASGINDSAAAVLLMSQEQVQKRGLQPLARVVAFANSGCDPKVMGIAPVKAVQKVLQTAGWTVDDVDLFELNEAFAAQSLAVLKGLGINADKVNVNGGAIALGHPIGASGCRVLVTLLYAMKAKGAKKGVASLCIGGGMGIAIAVERV</sequence>
<dbReference type="Pfam" id="PF00108">
    <property type="entry name" value="Thiolase_N"/>
    <property type="match status" value="1"/>
</dbReference>
<dbReference type="PIRSF" id="PIRSF000429">
    <property type="entry name" value="Ac-CoA_Ac_transf"/>
    <property type="match status" value="1"/>
</dbReference>
<feature type="domain" description="Thiolase C-terminal" evidence="8">
    <location>
        <begin position="270"/>
        <end position="392"/>
    </location>
</feature>
<protein>
    <submittedName>
        <fullName evidence="9">CSON010779 protein</fullName>
    </submittedName>
</protein>
<comment type="similarity">
    <text evidence="2 6">Belongs to the thiolase-like superfamily. Thiolase family.</text>
</comment>
<evidence type="ECO:0000256" key="5">
    <source>
        <dbReference type="PIRSR" id="PIRSR000429-1"/>
    </source>
</evidence>
<dbReference type="CDD" id="cd00751">
    <property type="entry name" value="thiolase"/>
    <property type="match status" value="1"/>
</dbReference>
<evidence type="ECO:0000259" key="8">
    <source>
        <dbReference type="Pfam" id="PF02803"/>
    </source>
</evidence>
<dbReference type="PROSITE" id="PS00737">
    <property type="entry name" value="THIOLASE_2"/>
    <property type="match status" value="1"/>
</dbReference>
<evidence type="ECO:0000256" key="1">
    <source>
        <dbReference type="ARBA" id="ARBA00005189"/>
    </source>
</evidence>
<dbReference type="PANTHER" id="PTHR18919:SF107">
    <property type="entry name" value="ACETYL-COA ACETYLTRANSFERASE, CYTOSOLIC"/>
    <property type="match status" value="1"/>
</dbReference>
<dbReference type="InterPro" id="IPR002155">
    <property type="entry name" value="Thiolase"/>
</dbReference>
<dbReference type="GO" id="GO:0003988">
    <property type="term" value="F:acetyl-CoA C-acyltransferase activity"/>
    <property type="evidence" value="ECO:0007669"/>
    <property type="project" value="UniProtKB-ARBA"/>
</dbReference>
<dbReference type="InterPro" id="IPR020613">
    <property type="entry name" value="Thiolase_CS"/>
</dbReference>
<keyword evidence="4 6" id="KW-0012">Acyltransferase</keyword>
<dbReference type="InterPro" id="IPR016039">
    <property type="entry name" value="Thiolase-like"/>
</dbReference>
<dbReference type="InterPro" id="IPR020617">
    <property type="entry name" value="Thiolase_C"/>
</dbReference>
<evidence type="ECO:0000256" key="2">
    <source>
        <dbReference type="ARBA" id="ARBA00010982"/>
    </source>
</evidence>
<keyword evidence="3 6" id="KW-0808">Transferase</keyword>
<feature type="active site" description="Proton acceptor" evidence="5">
    <location>
        <position position="349"/>
    </location>
</feature>
<dbReference type="InterPro" id="IPR020616">
    <property type="entry name" value="Thiolase_N"/>
</dbReference>
<dbReference type="Pfam" id="PF02803">
    <property type="entry name" value="Thiolase_C"/>
    <property type="match status" value="1"/>
</dbReference>